<dbReference type="InterPro" id="IPR003618">
    <property type="entry name" value="TFIIS_cen_dom"/>
</dbReference>
<keyword evidence="1" id="KW-0479">Metal-binding</keyword>
<keyword evidence="9" id="KW-1185">Reference proteome</keyword>
<evidence type="ECO:0000313" key="8">
    <source>
        <dbReference type="EMBL" id="EAX93880.1"/>
    </source>
</evidence>
<dbReference type="PROSITE" id="PS51321">
    <property type="entry name" value="TFIIS_CENTRAL"/>
    <property type="match status" value="1"/>
</dbReference>
<organism evidence="8 9">
    <name type="scientific">Trichomonas vaginalis (strain ATCC PRA-98 / G3)</name>
    <dbReference type="NCBI Taxonomy" id="412133"/>
    <lineage>
        <taxon>Eukaryota</taxon>
        <taxon>Metamonada</taxon>
        <taxon>Parabasalia</taxon>
        <taxon>Trichomonadida</taxon>
        <taxon>Trichomonadidae</taxon>
        <taxon>Trichomonas</taxon>
    </lineage>
</organism>
<dbReference type="SMART" id="SM00440">
    <property type="entry name" value="ZnF_C2C2"/>
    <property type="match status" value="1"/>
</dbReference>
<dbReference type="VEuPathDB" id="TrichDB:TVAG_032660"/>
<evidence type="ECO:0000256" key="2">
    <source>
        <dbReference type="ARBA" id="ARBA00022771"/>
    </source>
</evidence>
<keyword evidence="2 4" id="KW-0863">Zinc-finger</keyword>
<evidence type="ECO:0000256" key="4">
    <source>
        <dbReference type="PROSITE-ProRule" id="PRU00472"/>
    </source>
</evidence>
<evidence type="ECO:0000256" key="5">
    <source>
        <dbReference type="SAM" id="MobiDB-lite"/>
    </source>
</evidence>
<evidence type="ECO:0000259" key="7">
    <source>
        <dbReference type="PROSITE" id="PS51321"/>
    </source>
</evidence>
<protein>
    <recommendedName>
        <fullName evidence="10">Transcription elongation factor S-II</fullName>
    </recommendedName>
</protein>
<dbReference type="AlphaFoldDB" id="A2FMI1"/>
<dbReference type="GO" id="GO:0005666">
    <property type="term" value="C:RNA polymerase III complex"/>
    <property type="evidence" value="ECO:0000318"/>
    <property type="project" value="GO_Central"/>
</dbReference>
<feature type="domain" description="TFIIS-type" evidence="6">
    <location>
        <begin position="215"/>
        <end position="255"/>
    </location>
</feature>
<dbReference type="EMBL" id="DS113887">
    <property type="protein sequence ID" value="EAX93880.1"/>
    <property type="molecule type" value="Genomic_DNA"/>
</dbReference>
<dbReference type="GO" id="GO:0006386">
    <property type="term" value="P:termination of RNA polymerase III transcription"/>
    <property type="evidence" value="ECO:0000318"/>
    <property type="project" value="GO_Central"/>
</dbReference>
<dbReference type="InParanoid" id="A2FMI1"/>
<dbReference type="GO" id="GO:0003676">
    <property type="term" value="F:nucleic acid binding"/>
    <property type="evidence" value="ECO:0007669"/>
    <property type="project" value="InterPro"/>
</dbReference>
<dbReference type="InterPro" id="IPR001222">
    <property type="entry name" value="Znf_TFIIS"/>
</dbReference>
<keyword evidence="3" id="KW-0862">Zinc</keyword>
<feature type="domain" description="TFIIS central" evidence="7">
    <location>
        <begin position="100"/>
        <end position="212"/>
    </location>
</feature>
<reference evidence="8" key="2">
    <citation type="journal article" date="2007" name="Science">
        <title>Draft genome sequence of the sexually transmitted pathogen Trichomonas vaginalis.</title>
        <authorList>
            <person name="Carlton J.M."/>
            <person name="Hirt R.P."/>
            <person name="Silva J.C."/>
            <person name="Delcher A.L."/>
            <person name="Schatz M."/>
            <person name="Zhao Q."/>
            <person name="Wortman J.R."/>
            <person name="Bidwell S.L."/>
            <person name="Alsmark U.C.M."/>
            <person name="Besteiro S."/>
            <person name="Sicheritz-Ponten T."/>
            <person name="Noel C.J."/>
            <person name="Dacks J.B."/>
            <person name="Foster P.G."/>
            <person name="Simillion C."/>
            <person name="Van de Peer Y."/>
            <person name="Miranda-Saavedra D."/>
            <person name="Barton G.J."/>
            <person name="Westrop G.D."/>
            <person name="Mueller S."/>
            <person name="Dessi D."/>
            <person name="Fiori P.L."/>
            <person name="Ren Q."/>
            <person name="Paulsen I."/>
            <person name="Zhang H."/>
            <person name="Bastida-Corcuera F.D."/>
            <person name="Simoes-Barbosa A."/>
            <person name="Brown M.T."/>
            <person name="Hayes R.D."/>
            <person name="Mukherjee M."/>
            <person name="Okumura C.Y."/>
            <person name="Schneider R."/>
            <person name="Smith A.J."/>
            <person name="Vanacova S."/>
            <person name="Villalvazo M."/>
            <person name="Haas B.J."/>
            <person name="Pertea M."/>
            <person name="Feldblyum T.V."/>
            <person name="Utterback T.R."/>
            <person name="Shu C.L."/>
            <person name="Osoegawa K."/>
            <person name="de Jong P.J."/>
            <person name="Hrdy I."/>
            <person name="Horvathova L."/>
            <person name="Zubacova Z."/>
            <person name="Dolezal P."/>
            <person name="Malik S.B."/>
            <person name="Logsdon J.M. Jr."/>
            <person name="Henze K."/>
            <person name="Gupta A."/>
            <person name="Wang C.C."/>
            <person name="Dunne R.L."/>
            <person name="Upcroft J.A."/>
            <person name="Upcroft P."/>
            <person name="White O."/>
            <person name="Salzberg S.L."/>
            <person name="Tang P."/>
            <person name="Chiu C.-H."/>
            <person name="Lee Y.-S."/>
            <person name="Embley T.M."/>
            <person name="Coombs G.H."/>
            <person name="Mottram J.C."/>
            <person name="Tachezy J."/>
            <person name="Fraser-Liggett C.M."/>
            <person name="Johnson P.J."/>
        </authorList>
    </citation>
    <scope>NUCLEOTIDE SEQUENCE [LARGE SCALE GENOMIC DNA]</scope>
    <source>
        <strain evidence="8">G3</strain>
    </source>
</reference>
<dbReference type="CDD" id="cd13749">
    <property type="entry name" value="Zn-ribbon_TFIIS"/>
    <property type="match status" value="1"/>
</dbReference>
<dbReference type="VEuPathDB" id="TrichDB:TVAGG3_0054320"/>
<dbReference type="STRING" id="5722.A2FMI1"/>
<evidence type="ECO:0000313" key="9">
    <source>
        <dbReference type="Proteomes" id="UP000001542"/>
    </source>
</evidence>
<evidence type="ECO:0000256" key="3">
    <source>
        <dbReference type="ARBA" id="ARBA00022833"/>
    </source>
</evidence>
<feature type="region of interest" description="Disordered" evidence="5">
    <location>
        <begin position="83"/>
        <end position="104"/>
    </location>
</feature>
<gene>
    <name evidence="8" type="ORF">TVAG_032660</name>
</gene>
<dbReference type="Gene3D" id="2.20.25.10">
    <property type="match status" value="1"/>
</dbReference>
<dbReference type="FunCoup" id="A2FMI1">
    <property type="interactions" value="717"/>
</dbReference>
<reference evidence="8" key="1">
    <citation type="submission" date="2006-10" db="EMBL/GenBank/DDBJ databases">
        <authorList>
            <person name="Amadeo P."/>
            <person name="Zhao Q."/>
            <person name="Wortman J."/>
            <person name="Fraser-Liggett C."/>
            <person name="Carlton J."/>
        </authorList>
    </citation>
    <scope>NUCLEOTIDE SEQUENCE</scope>
    <source>
        <strain evidence="8">G3</strain>
    </source>
</reference>
<dbReference type="KEGG" id="tva:4751605"/>
<dbReference type="Pfam" id="PF01096">
    <property type="entry name" value="Zn_ribbon_TFIIS"/>
    <property type="match status" value="1"/>
</dbReference>
<dbReference type="RefSeq" id="XP_001306810.1">
    <property type="nucleotide sequence ID" value="XM_001306809.1"/>
</dbReference>
<dbReference type="SUPFAM" id="SSF57783">
    <property type="entry name" value="Zinc beta-ribbon"/>
    <property type="match status" value="1"/>
</dbReference>
<dbReference type="OrthoDB" id="44867at2759"/>
<dbReference type="Proteomes" id="UP000001542">
    <property type="component" value="Unassembled WGS sequence"/>
</dbReference>
<name>A2FMI1_TRIV3</name>
<proteinExistence type="predicted"/>
<dbReference type="SMR" id="A2FMI1"/>
<dbReference type="PROSITE" id="PS51133">
    <property type="entry name" value="ZF_TFIIS_2"/>
    <property type="match status" value="1"/>
</dbReference>
<evidence type="ECO:0008006" key="10">
    <source>
        <dbReference type="Google" id="ProtNLM"/>
    </source>
</evidence>
<sequence>MSSAEELSSLTKVLMQSKAKPDDNASNLISALDSLIDGTYTDEKKFKLLSISLNKIKENSKNQTIIDKATALLEKYSGSAKPAAKKNEIARSSSTEDPDKRSQKRRIIRNVLKAHGLAEETAIEISNKIEDEVNATKVGNDYDEYIIYLLQTIDNKDKQFKIIEKLKSGALTAKDFVNAPKEQFMTEEEKAAAAEAFQNAMNKISVPQPRRIPSGLFQCPRCKGNNTTHVAVQTRGGDEPMTNFCECLDCGLSFRR</sequence>
<evidence type="ECO:0000259" key="6">
    <source>
        <dbReference type="PROSITE" id="PS51133"/>
    </source>
</evidence>
<dbReference type="GO" id="GO:0008270">
    <property type="term" value="F:zinc ion binding"/>
    <property type="evidence" value="ECO:0007669"/>
    <property type="project" value="UniProtKB-KW"/>
</dbReference>
<evidence type="ECO:0000256" key="1">
    <source>
        <dbReference type="ARBA" id="ARBA00022723"/>
    </source>
</evidence>
<accession>A2FMI1</accession>